<gene>
    <name evidence="2" type="ORF">E7V67_006800</name>
</gene>
<accession>A0ABZ1UQ66</accession>
<dbReference type="InterPro" id="IPR018759">
    <property type="entry name" value="BBP2_2"/>
</dbReference>
<organism evidence="2 3">
    <name type="scientific">[Empedobacter] haloabium</name>
    <dbReference type="NCBI Taxonomy" id="592317"/>
    <lineage>
        <taxon>Bacteria</taxon>
        <taxon>Pseudomonadati</taxon>
        <taxon>Pseudomonadota</taxon>
        <taxon>Betaproteobacteria</taxon>
        <taxon>Burkholderiales</taxon>
        <taxon>Oxalobacteraceae</taxon>
        <taxon>Telluria group</taxon>
        <taxon>Telluria group incertae sedis</taxon>
    </lineage>
</organism>
<dbReference type="Proteomes" id="UP000321323">
    <property type="component" value="Chromosome"/>
</dbReference>
<evidence type="ECO:0000256" key="1">
    <source>
        <dbReference type="SAM" id="SignalP"/>
    </source>
</evidence>
<protein>
    <submittedName>
        <fullName evidence="2">Outer membrane beta-barrel protein</fullName>
    </submittedName>
</protein>
<sequence length="400" mass="44291">MLSFHPSVRMVPLALAAALVCGAASAEISDTIHPFVALGYTYDDNLLRLPDNAGDGVQRSDRARQAQAGVIVERPIGRQRLSATAKVSRVNFDHYSQLDYNGKDLKADLYWQLGNRLSGLLGGSYVETLTPFSDYNSSERNLRTTRREYVNAAWRFHPSWQVRGGVTRNRNEYELLAQRVNNRQEDLAEVGADYLASSGSKVGLVVRHWKGHYMNPRRINGVALDDDYTQDELKASVNWRFSGVTYIEMLAGYAKRKHAFFTGRDSSGVNGRAAVTWAPLGKVRFNADVWREFAAVESFVVSNSLNKGASVAATWTVTSKMQATASVRRENREFEQLPSVNFRGEASDRSTSAQLGLTYAPTIGTQLGLTAFREKRNGSPLAGTNDYKANGLSINASVQF</sequence>
<reference evidence="2 3" key="1">
    <citation type="journal article" date="2019" name="Int. J. Syst. Evol. Microbiol.">
        <title>The Draft Whole-Genome Sequence of the Antibiotic Producer Empedobacter haloabium ATCC 31962 Provides Indications for Its Taxonomic Reclassification.</title>
        <authorList>
            <person name="Miess H."/>
            <person name="Arlt P."/>
            <person name="Apel A.K."/>
            <person name="Weber T."/>
            <person name="Nieselt K."/>
            <person name="Hanssen F."/>
            <person name="Czemmel S."/>
            <person name="Nahnsen S."/>
            <person name="Gross H."/>
        </authorList>
    </citation>
    <scope>NUCLEOTIDE SEQUENCE [LARGE SCALE GENOMIC DNA]</scope>
    <source>
        <strain evidence="2 3">ATCC 31962</strain>
    </source>
</reference>
<keyword evidence="1" id="KW-0732">Signal</keyword>
<name>A0ABZ1UQ66_9BURK</name>
<feature type="chain" id="PRO_5045899150" evidence="1">
    <location>
        <begin position="27"/>
        <end position="400"/>
    </location>
</feature>
<keyword evidence="3" id="KW-1185">Reference proteome</keyword>
<dbReference type="InterPro" id="IPR017465">
    <property type="entry name" value="EpsL_proteobac"/>
</dbReference>
<feature type="signal peptide" evidence="1">
    <location>
        <begin position="1"/>
        <end position="26"/>
    </location>
</feature>
<dbReference type="Pfam" id="PF10082">
    <property type="entry name" value="BBP2_2"/>
    <property type="match status" value="1"/>
</dbReference>
<dbReference type="SUPFAM" id="SSF56935">
    <property type="entry name" value="Porins"/>
    <property type="match status" value="1"/>
</dbReference>
<evidence type="ECO:0000313" key="3">
    <source>
        <dbReference type="Proteomes" id="UP000321323"/>
    </source>
</evidence>
<dbReference type="EMBL" id="CP136508">
    <property type="protein sequence ID" value="WUR14813.1"/>
    <property type="molecule type" value="Genomic_DNA"/>
</dbReference>
<evidence type="ECO:0000313" key="2">
    <source>
        <dbReference type="EMBL" id="WUR14813.1"/>
    </source>
</evidence>
<proteinExistence type="predicted"/>
<dbReference type="NCBIfam" id="TIGR03014">
    <property type="entry name" value="EpsL"/>
    <property type="match status" value="1"/>
</dbReference>